<evidence type="ECO:0000256" key="3">
    <source>
        <dbReference type="ARBA" id="ARBA00022679"/>
    </source>
</evidence>
<feature type="transmembrane region" description="Helical" evidence="4">
    <location>
        <begin position="478"/>
        <end position="508"/>
    </location>
</feature>
<sequence length="527" mass="60593">MFFPFPFLLITLILAPSAYGAYNILFMCPFPAPSHWMFMEHFLAPLLQRGHHVTTLTNHPAKQRHPNLTEILIEPPLNLAYYHPKENMFKMQFSSDFENLHLYWETGLTSSEYALNQSKVKSLIASKDLHFDLVVLEQFFHESFLMFAHKFKCPVVTLGTLGYADNMDRAMGLLTPWSFVPHLFLSDINHMDFYQRAYNVYISLYDAFFRHWFYLPQMQAMAERHFGGVIEGPLPHVNELVQNISVMLINSHRSLDTPRPSMPGLVSVGGIHIKPVKPLPAELQRYLDSSTDGVIYFSLGTYIHSVDMPRGHIKILLDAFAQLKQNVLWKYENATIDAGLPPNVRISKWLPQNDIFAHANTKLIITQGGIFSTQEGVYWGIPLLFIPIFGDQHRNARKAVRAGYARSLHFDKLTSDDLVQNIQLLLNDPQYKQKALEASSRFRDNPVHPLEEATFWMEYVMRHSGAPHLKSRSAYMPLYQYLLLDVLGCTLLLVLLIILLIIVIVNVLKRCLAVRLKANEDSQKKQK</sequence>
<dbReference type="SUPFAM" id="SSF53756">
    <property type="entry name" value="UDP-Glycosyltransferase/glycogen phosphorylase"/>
    <property type="match status" value="1"/>
</dbReference>
<dbReference type="PANTHER" id="PTHR48043:SF158">
    <property type="entry name" value="UDP-GLUCURONOSYLTRANSFERASE"/>
    <property type="match status" value="1"/>
</dbReference>
<accession>A0ABM3J0X7</accession>
<dbReference type="RefSeq" id="XP_049302882.1">
    <property type="nucleotide sequence ID" value="XM_049446925.1"/>
</dbReference>
<evidence type="ECO:0000313" key="6">
    <source>
        <dbReference type="Proteomes" id="UP001652620"/>
    </source>
</evidence>
<protein>
    <submittedName>
        <fullName evidence="7">UDP-glycosyltransferase UGT5</fullName>
    </submittedName>
</protein>
<comment type="similarity">
    <text evidence="1">Belongs to the UDP-glycosyltransferase family.</text>
</comment>
<dbReference type="Proteomes" id="UP001652620">
    <property type="component" value="Chromosome 1"/>
</dbReference>
<name>A0ABM3J0X7_BACDO</name>
<dbReference type="PANTHER" id="PTHR48043">
    <property type="entry name" value="EG:EG0003.4 PROTEIN-RELATED"/>
    <property type="match status" value="1"/>
</dbReference>
<feature type="signal peptide" evidence="5">
    <location>
        <begin position="1"/>
        <end position="20"/>
    </location>
</feature>
<dbReference type="InterPro" id="IPR050271">
    <property type="entry name" value="UDP-glycosyltransferase"/>
</dbReference>
<keyword evidence="2" id="KW-0328">Glycosyltransferase</keyword>
<evidence type="ECO:0000256" key="2">
    <source>
        <dbReference type="ARBA" id="ARBA00022676"/>
    </source>
</evidence>
<organism evidence="6 7">
    <name type="scientific">Bactrocera dorsalis</name>
    <name type="common">Oriental fruit fly</name>
    <name type="synonym">Dacus dorsalis</name>
    <dbReference type="NCBI Taxonomy" id="27457"/>
    <lineage>
        <taxon>Eukaryota</taxon>
        <taxon>Metazoa</taxon>
        <taxon>Ecdysozoa</taxon>
        <taxon>Arthropoda</taxon>
        <taxon>Hexapoda</taxon>
        <taxon>Insecta</taxon>
        <taxon>Pterygota</taxon>
        <taxon>Neoptera</taxon>
        <taxon>Endopterygota</taxon>
        <taxon>Diptera</taxon>
        <taxon>Brachycera</taxon>
        <taxon>Muscomorpha</taxon>
        <taxon>Tephritoidea</taxon>
        <taxon>Tephritidae</taxon>
        <taxon>Bactrocera</taxon>
        <taxon>Bactrocera</taxon>
    </lineage>
</organism>
<keyword evidence="6" id="KW-1185">Reference proteome</keyword>
<dbReference type="Pfam" id="PF00201">
    <property type="entry name" value="UDPGT"/>
    <property type="match status" value="1"/>
</dbReference>
<feature type="chain" id="PRO_5045236042" evidence="5">
    <location>
        <begin position="21"/>
        <end position="527"/>
    </location>
</feature>
<reference evidence="6" key="1">
    <citation type="submission" date="2025-05" db="UniProtKB">
        <authorList>
            <consortium name="RefSeq"/>
        </authorList>
    </citation>
    <scope>NUCLEOTIDE SEQUENCE [LARGE SCALE GENOMIC DNA]</scope>
</reference>
<dbReference type="InterPro" id="IPR002213">
    <property type="entry name" value="UDP_glucos_trans"/>
</dbReference>
<evidence type="ECO:0000256" key="4">
    <source>
        <dbReference type="SAM" id="Phobius"/>
    </source>
</evidence>
<dbReference type="Gene3D" id="3.40.50.2000">
    <property type="entry name" value="Glycogen Phosphorylase B"/>
    <property type="match status" value="2"/>
</dbReference>
<evidence type="ECO:0000313" key="7">
    <source>
        <dbReference type="RefSeq" id="XP_049302882.1"/>
    </source>
</evidence>
<keyword evidence="4" id="KW-0472">Membrane</keyword>
<dbReference type="CDD" id="cd03784">
    <property type="entry name" value="GT1_Gtf-like"/>
    <property type="match status" value="1"/>
</dbReference>
<reference evidence="7" key="2">
    <citation type="submission" date="2025-08" db="UniProtKB">
        <authorList>
            <consortium name="RefSeq"/>
        </authorList>
    </citation>
    <scope>IDENTIFICATION</scope>
    <source>
        <tissue evidence="7">Adult</tissue>
    </source>
</reference>
<evidence type="ECO:0000256" key="5">
    <source>
        <dbReference type="SAM" id="SignalP"/>
    </source>
</evidence>
<dbReference type="GeneID" id="105230804"/>
<keyword evidence="3" id="KW-0808">Transferase</keyword>
<keyword evidence="4" id="KW-0812">Transmembrane</keyword>
<evidence type="ECO:0000256" key="1">
    <source>
        <dbReference type="ARBA" id="ARBA00009995"/>
    </source>
</evidence>
<gene>
    <name evidence="7" type="primary">LOC105230804</name>
</gene>
<keyword evidence="5" id="KW-0732">Signal</keyword>
<proteinExistence type="inferred from homology"/>
<keyword evidence="4" id="KW-1133">Transmembrane helix</keyword>